<evidence type="ECO:0000259" key="8">
    <source>
        <dbReference type="PROSITE" id="PS51084"/>
    </source>
</evidence>
<feature type="binding site" evidence="5">
    <location>
        <begin position="136"/>
        <end position="139"/>
    </location>
    <ligand>
        <name>substrate</name>
    </ligand>
</feature>
<keyword evidence="2" id="KW-0378">Hydrolase</keyword>
<evidence type="ECO:0000256" key="3">
    <source>
        <dbReference type="PIRSR" id="PIRSR601310-1"/>
    </source>
</evidence>
<evidence type="ECO:0000313" key="9">
    <source>
        <dbReference type="EMBL" id="CAD9204113.1"/>
    </source>
</evidence>
<dbReference type="FunFam" id="3.30.428.10:FF:000011">
    <property type="entry name" value="Fragile histidine triad"/>
    <property type="match status" value="1"/>
</dbReference>
<evidence type="ECO:0000256" key="5">
    <source>
        <dbReference type="PIRSR" id="PIRSR639383-2"/>
    </source>
</evidence>
<dbReference type="SUPFAM" id="SSF54197">
    <property type="entry name" value="HIT-like"/>
    <property type="match status" value="1"/>
</dbReference>
<dbReference type="AlphaFoldDB" id="A0A7S1SP94"/>
<dbReference type="Gene3D" id="3.30.428.10">
    <property type="entry name" value="HIT-like"/>
    <property type="match status" value="1"/>
</dbReference>
<keyword evidence="1" id="KW-0547">Nucleotide-binding</keyword>
<dbReference type="Pfam" id="PF01230">
    <property type="entry name" value="HIT"/>
    <property type="match status" value="1"/>
</dbReference>
<dbReference type="PROSITE" id="PS00892">
    <property type="entry name" value="HIT_1"/>
    <property type="match status" value="1"/>
</dbReference>
<feature type="binding site" evidence="5">
    <location>
        <position position="130"/>
    </location>
    <ligand>
        <name>substrate</name>
    </ligand>
</feature>
<dbReference type="InterPro" id="IPR019808">
    <property type="entry name" value="Histidine_triad_CS"/>
</dbReference>
<dbReference type="PANTHER" id="PTHR46243">
    <property type="entry name" value="BIS(5'-ADENOSYL)-TRIPHOSPHATASE"/>
    <property type="match status" value="1"/>
</dbReference>
<sequence>MATRIASARPAAFRFLRSSTSRGLSSPRAAHHRTLSASMDSAPVPAADELAFGPWMIKRSEVFKATTKTFAFVNIRPLVPGHVLVSPVRIVPRFSDLNPDEVADMWTTAHEVGKKLEPHYGASSMTYAIQDGPAAGQTVPHVHIHILPRMAGDFEKNDEVYDAIEGNEGDIKEALAEGSGARQGTQKLDLDIERKNRSAEEMAEEARTLAALFT</sequence>
<evidence type="ECO:0000256" key="6">
    <source>
        <dbReference type="PIRSR" id="PIRSR639383-3"/>
    </source>
</evidence>
<proteinExistence type="predicted"/>
<evidence type="ECO:0000256" key="1">
    <source>
        <dbReference type="ARBA" id="ARBA00022741"/>
    </source>
</evidence>
<dbReference type="InterPro" id="IPR001310">
    <property type="entry name" value="Histidine_triad_HIT"/>
</dbReference>
<organism evidence="9">
    <name type="scientific">Tetraselmis chuii</name>
    <dbReference type="NCBI Taxonomy" id="63592"/>
    <lineage>
        <taxon>Eukaryota</taxon>
        <taxon>Viridiplantae</taxon>
        <taxon>Chlorophyta</taxon>
        <taxon>core chlorophytes</taxon>
        <taxon>Chlorodendrophyceae</taxon>
        <taxon>Chlorodendrales</taxon>
        <taxon>Chlorodendraceae</taxon>
        <taxon>Tetraselmis</taxon>
    </lineage>
</organism>
<dbReference type="PANTHER" id="PTHR46243:SF1">
    <property type="entry name" value="BIS(5'-ADENOSYL)-TRIPHOSPHATASE"/>
    <property type="match status" value="1"/>
</dbReference>
<dbReference type="PRINTS" id="PR00332">
    <property type="entry name" value="HISTRIAD"/>
</dbReference>
<dbReference type="GO" id="GO:0000166">
    <property type="term" value="F:nucleotide binding"/>
    <property type="evidence" value="ECO:0007669"/>
    <property type="project" value="UniProtKB-KW"/>
</dbReference>
<dbReference type="CDD" id="cd01275">
    <property type="entry name" value="FHIT"/>
    <property type="match status" value="1"/>
</dbReference>
<reference evidence="9" key="1">
    <citation type="submission" date="2021-01" db="EMBL/GenBank/DDBJ databases">
        <authorList>
            <person name="Corre E."/>
            <person name="Pelletier E."/>
            <person name="Niang G."/>
            <person name="Scheremetjew M."/>
            <person name="Finn R."/>
            <person name="Kale V."/>
            <person name="Holt S."/>
            <person name="Cochrane G."/>
            <person name="Meng A."/>
            <person name="Brown T."/>
            <person name="Cohen L."/>
        </authorList>
    </citation>
    <scope>NUCLEOTIDE SEQUENCE</scope>
    <source>
        <strain evidence="9">PLY429</strain>
    </source>
</reference>
<dbReference type="EMBL" id="HBGG01012472">
    <property type="protein sequence ID" value="CAD9204113.1"/>
    <property type="molecule type" value="Transcribed_RNA"/>
</dbReference>
<feature type="binding site" evidence="5">
    <location>
        <position position="145"/>
    </location>
    <ligand>
        <name>substrate</name>
    </ligand>
</feature>
<dbReference type="InterPro" id="IPR036265">
    <property type="entry name" value="HIT-like_sf"/>
</dbReference>
<dbReference type="InterPro" id="IPR051884">
    <property type="entry name" value="Bis(5'-adenosyl)-TPase_reg"/>
</dbReference>
<evidence type="ECO:0000256" key="4">
    <source>
        <dbReference type="PIRSR" id="PIRSR601310-3"/>
    </source>
</evidence>
<dbReference type="PROSITE" id="PS51084">
    <property type="entry name" value="HIT_2"/>
    <property type="match status" value="1"/>
</dbReference>
<protein>
    <recommendedName>
        <fullName evidence="8">HIT domain-containing protein</fullName>
    </recommendedName>
</protein>
<name>A0A7S1SP94_9CHLO</name>
<feature type="domain" description="HIT" evidence="8">
    <location>
        <begin position="62"/>
        <end position="156"/>
    </location>
</feature>
<accession>A0A7S1SP94</accession>
<evidence type="ECO:0000256" key="2">
    <source>
        <dbReference type="ARBA" id="ARBA00022801"/>
    </source>
</evidence>
<feature type="binding site" evidence="5">
    <location>
        <position position="74"/>
    </location>
    <ligand>
        <name>substrate</name>
    </ligand>
</feature>
<dbReference type="InterPro" id="IPR011146">
    <property type="entry name" value="HIT-like"/>
</dbReference>
<dbReference type="GO" id="GO:0047627">
    <property type="term" value="F:adenylylsulfatase activity"/>
    <property type="evidence" value="ECO:0007669"/>
    <property type="project" value="UniProtKB-ARBA"/>
</dbReference>
<feature type="active site" description="Tele-AMP-histidine intermediate" evidence="3">
    <location>
        <position position="143"/>
    </location>
</feature>
<dbReference type="InterPro" id="IPR039383">
    <property type="entry name" value="FHIT"/>
</dbReference>
<gene>
    <name evidence="9" type="ORF">TCHU04912_LOCUS6348</name>
</gene>
<evidence type="ECO:0000256" key="7">
    <source>
        <dbReference type="PROSITE-ProRule" id="PRU00464"/>
    </source>
</evidence>
<feature type="site" description="Important for induction of apoptosis" evidence="6">
    <location>
        <position position="161"/>
    </location>
</feature>
<feature type="short sequence motif" description="Histidine triad motif" evidence="4 7">
    <location>
        <begin position="141"/>
        <end position="145"/>
    </location>
</feature>